<reference evidence="3 4" key="2">
    <citation type="journal article" date="2010" name="Stand. Genomic Sci.">
        <title>Complete genome sequence of Gordonia bronchialis type strain (3410).</title>
        <authorList>
            <person name="Ivanova N."/>
            <person name="Sikorski J."/>
            <person name="Jando M."/>
            <person name="Lapidus A."/>
            <person name="Nolan M."/>
            <person name="Lucas S."/>
            <person name="Del Rio T.G."/>
            <person name="Tice H."/>
            <person name="Copeland A."/>
            <person name="Cheng J.F."/>
            <person name="Chen F."/>
            <person name="Bruce D."/>
            <person name="Goodwin L."/>
            <person name="Pitluck S."/>
            <person name="Mavromatis K."/>
            <person name="Ovchinnikova G."/>
            <person name="Pati A."/>
            <person name="Chen A."/>
            <person name="Palaniappan K."/>
            <person name="Land M."/>
            <person name="Hauser L."/>
            <person name="Chang Y.J."/>
            <person name="Jeffries C.D."/>
            <person name="Chain P."/>
            <person name="Saunders E."/>
            <person name="Han C."/>
            <person name="Detter J.C."/>
            <person name="Brettin T."/>
            <person name="Rohde M."/>
            <person name="Goker M."/>
            <person name="Bristow J."/>
            <person name="Eisen J.A."/>
            <person name="Markowitz V."/>
            <person name="Hugenholtz P."/>
            <person name="Klenk H.P."/>
            <person name="Kyrpides N.C."/>
        </authorList>
    </citation>
    <scope>NUCLEOTIDE SEQUENCE [LARGE SCALE GENOMIC DNA]</scope>
    <source>
        <strain evidence="4">ATCC 25592 / DSM 43247 / BCRC 13721 / JCM 3198 / KCTC 3076 / NBRC 16047 / NCTC 10667</strain>
    </source>
</reference>
<proteinExistence type="predicted"/>
<dbReference type="eggNOG" id="COG1463">
    <property type="taxonomic scope" value="Bacteria"/>
</dbReference>
<dbReference type="AlphaFoldDB" id="D0L6Z5"/>
<dbReference type="EMBL" id="CP001802">
    <property type="protein sequence ID" value="ACY20780.1"/>
    <property type="molecule type" value="Genomic_DNA"/>
</dbReference>
<evidence type="ECO:0000313" key="3">
    <source>
        <dbReference type="EMBL" id="ACY20780.1"/>
    </source>
</evidence>
<evidence type="ECO:0000313" key="4">
    <source>
        <dbReference type="Proteomes" id="UP000001219"/>
    </source>
</evidence>
<dbReference type="PANTHER" id="PTHR33371">
    <property type="entry name" value="INTERMEMBRANE PHOSPHOLIPID TRANSPORT SYSTEM BINDING PROTEIN MLAD-RELATED"/>
    <property type="match status" value="1"/>
</dbReference>
<keyword evidence="4" id="KW-1185">Reference proteome</keyword>
<dbReference type="OrthoDB" id="4741753at2"/>
<dbReference type="Proteomes" id="UP000001219">
    <property type="component" value="Chromosome"/>
</dbReference>
<dbReference type="RefSeq" id="WP_012833348.1">
    <property type="nucleotide sequence ID" value="NC_013441.1"/>
</dbReference>
<protein>
    <submittedName>
        <fullName evidence="3">Mammalian cell entry related domain protein</fullName>
    </submittedName>
</protein>
<dbReference type="HOGENOM" id="CLU_1213415_0_0_11"/>
<organism evidence="3 4">
    <name type="scientific">Gordonia bronchialis (strain ATCC 25592 / DSM 43247 / BCRC 13721 / JCM 3198 / KCTC 3076 / NBRC 16047 / NCTC 10667)</name>
    <name type="common">Rhodococcus bronchialis</name>
    <dbReference type="NCBI Taxonomy" id="526226"/>
    <lineage>
        <taxon>Bacteria</taxon>
        <taxon>Bacillati</taxon>
        <taxon>Actinomycetota</taxon>
        <taxon>Actinomycetes</taxon>
        <taxon>Mycobacteriales</taxon>
        <taxon>Gordoniaceae</taxon>
        <taxon>Gordonia</taxon>
    </lineage>
</organism>
<evidence type="ECO:0000256" key="1">
    <source>
        <dbReference type="SAM" id="Phobius"/>
    </source>
</evidence>
<evidence type="ECO:0000259" key="2">
    <source>
        <dbReference type="Pfam" id="PF02470"/>
    </source>
</evidence>
<dbReference type="KEGG" id="gbr:Gbro_1502"/>
<dbReference type="PANTHER" id="PTHR33371:SF16">
    <property type="entry name" value="MCE-FAMILY PROTEIN MCE3F"/>
    <property type="match status" value="1"/>
</dbReference>
<sequence length="228" mass="23873">MSPAAKRLRLPTPRTGALQFVIFLVLSAVIIPYGINFIAGPEGFGDKLTLHATMTDAFGLTEGTGVTLRGVDIGTVKSVTLGDAADIELVVRGDTRIPADSFMQVTMASMAGIQSVDIIPSNDDPPYLQSGDTIAAPADRQPKQMDAIITDAASVLRSIGTGQLATFGTEFSNAFDHDDQALSKLVSNGTALASLVNRNAPILRGLFDDLLDVLGAMSDNTAAFESGM</sequence>
<dbReference type="STRING" id="526226.Gbro_1502"/>
<dbReference type="InterPro" id="IPR003399">
    <property type="entry name" value="Mce/MlaD"/>
</dbReference>
<keyword evidence="1" id="KW-0812">Transmembrane</keyword>
<dbReference type="Pfam" id="PF02470">
    <property type="entry name" value="MlaD"/>
    <property type="match status" value="1"/>
</dbReference>
<name>D0L6Z5_GORB4</name>
<reference evidence="4" key="1">
    <citation type="submission" date="2009-10" db="EMBL/GenBank/DDBJ databases">
        <title>The complete chromosome of Gordonia bronchialis DSM 43247.</title>
        <authorList>
            <consortium name="US DOE Joint Genome Institute (JGI-PGF)"/>
            <person name="Lucas S."/>
            <person name="Copeland A."/>
            <person name="Lapidus A."/>
            <person name="Glavina del Rio T."/>
            <person name="Dalin E."/>
            <person name="Tice H."/>
            <person name="Bruce D."/>
            <person name="Goodwin L."/>
            <person name="Pitluck S."/>
            <person name="Kyrpides N."/>
            <person name="Mavromatis K."/>
            <person name="Ivanova N."/>
            <person name="Ovchinnikova G."/>
            <person name="Saunders E."/>
            <person name="Brettin T."/>
            <person name="Detter J.C."/>
            <person name="Han C."/>
            <person name="Larimer F."/>
            <person name="Land M."/>
            <person name="Hauser L."/>
            <person name="Markowitz V."/>
            <person name="Cheng J.-F."/>
            <person name="Hugenholtz P."/>
            <person name="Woyke T."/>
            <person name="Wu D."/>
            <person name="Jando M."/>
            <person name="Schneider S."/>
            <person name="Goeker M."/>
            <person name="Klenk H.-P."/>
            <person name="Eisen J.A."/>
        </authorList>
    </citation>
    <scope>NUCLEOTIDE SEQUENCE [LARGE SCALE GENOMIC DNA]</scope>
    <source>
        <strain evidence="4">ATCC 25592 / DSM 43247 / BCRC 13721 / JCM 3198 / KCTC 3076 / NBRC 16047 / NCTC 10667</strain>
    </source>
</reference>
<accession>D0L6Z5</accession>
<keyword evidence="1" id="KW-0472">Membrane</keyword>
<feature type="domain" description="Mce/MlaD" evidence="2">
    <location>
        <begin position="47"/>
        <end position="120"/>
    </location>
</feature>
<feature type="transmembrane region" description="Helical" evidence="1">
    <location>
        <begin position="20"/>
        <end position="39"/>
    </location>
</feature>
<dbReference type="InterPro" id="IPR052336">
    <property type="entry name" value="MlaD_Phospholipid_Transporter"/>
</dbReference>
<keyword evidence="1" id="KW-1133">Transmembrane helix</keyword>
<dbReference type="GO" id="GO:0005576">
    <property type="term" value="C:extracellular region"/>
    <property type="evidence" value="ECO:0007669"/>
    <property type="project" value="TreeGrafter"/>
</dbReference>
<gene>
    <name evidence="3" type="ordered locus">Gbro_1502</name>
</gene>